<dbReference type="AlphaFoldDB" id="A0A086J1U3"/>
<evidence type="ECO:0000313" key="2">
    <source>
        <dbReference type="EMBL" id="KFG26111.1"/>
    </source>
</evidence>
<organism evidence="2 3">
    <name type="scientific">Nematocida ausubeli (strain ATCC PRA-371 / ERTm2)</name>
    <name type="common">Nematode killer fungus</name>
    <dbReference type="NCBI Taxonomy" id="1913371"/>
    <lineage>
        <taxon>Eukaryota</taxon>
        <taxon>Fungi</taxon>
        <taxon>Fungi incertae sedis</taxon>
        <taxon>Microsporidia</taxon>
        <taxon>Nematocida</taxon>
    </lineage>
</organism>
<dbReference type="RefSeq" id="XP_052904666.1">
    <property type="nucleotide sequence ID" value="XM_053048861.1"/>
</dbReference>
<name>A0A086J1U3_NEMA1</name>
<evidence type="ECO:0000313" key="3">
    <source>
        <dbReference type="Proteomes" id="UP000054524"/>
    </source>
</evidence>
<comment type="caution">
    <text evidence="2">The sequence shown here is derived from an EMBL/GenBank/DDBJ whole genome shotgun (WGS) entry which is preliminary data.</text>
</comment>
<dbReference type="HOGENOM" id="CLU_744123_0_0_1"/>
<dbReference type="SUPFAM" id="SSF50969">
    <property type="entry name" value="YVTN repeat-like/Quinoprotein amine dehydrogenase"/>
    <property type="match status" value="1"/>
</dbReference>
<gene>
    <name evidence="2" type="ORF">NESG_01226</name>
</gene>
<feature type="compositionally biased region" description="Acidic residues" evidence="1">
    <location>
        <begin position="42"/>
        <end position="56"/>
    </location>
</feature>
<dbReference type="InterPro" id="IPR011044">
    <property type="entry name" value="Quino_amine_DH_bsu"/>
</dbReference>
<evidence type="ECO:0000256" key="1">
    <source>
        <dbReference type="SAM" id="MobiDB-lite"/>
    </source>
</evidence>
<keyword evidence="3" id="KW-1185">Reference proteome</keyword>
<dbReference type="GeneID" id="77676199"/>
<accession>A0A086J1U3</accession>
<sequence>MKFRLIEDAVETDAQEHAESASEENEIDSEEFFQLNAKNDESSEEENMWSDSEEGDENNHWTVEKIEKRPGQVRKTKALTKNILKYTTKHILTIRRGIVKVVTVNERIYLLDRTGHIYLLDQSEEEQKPLQRIEVKKGLKERLFKDFIVCENGNILALTKLFHAFSIINPETGAINEVNLYQYKDKAYSKIIRIESGCVLVSGRSLLVYNHNALLVDRIEMEEKVEDLVEDGEYFMVLLRSKLVRYSRKMKESVAESEVLVGPHALCIFNDSVAVGGKGGLSIFQKSTLEVKKELSNLENVTSVSYIEEMGILVFGDREKSNGIRMYNAKEEKVITTFPPSKGLSYIGGFTCSARSLYFGVKERLYLLSIPN</sequence>
<protein>
    <recommendedName>
        <fullName evidence="4">Cleavage/polyadenylation specificity factor A subunit C-terminal domain-containing protein</fullName>
    </recommendedName>
</protein>
<reference evidence="2 3" key="1">
    <citation type="journal article" date="2014" name="Genome Announc.">
        <title>Genome Sequence of the Microsporidian Species Nematocida sp1 Strain ERTm6 (ATCC PRA-372).</title>
        <authorList>
            <person name="Bakowski M.A."/>
            <person name="Priest M."/>
            <person name="Young S."/>
            <person name="Cuomo C.A."/>
            <person name="Troemel E.R."/>
        </authorList>
    </citation>
    <scope>NUCLEOTIDE SEQUENCE [LARGE SCALE GENOMIC DNA]</scope>
    <source>
        <strain evidence="2 3">ERTm6</strain>
    </source>
</reference>
<feature type="region of interest" description="Disordered" evidence="1">
    <location>
        <begin position="1"/>
        <end position="59"/>
    </location>
</feature>
<evidence type="ECO:0008006" key="4">
    <source>
        <dbReference type="Google" id="ProtNLM"/>
    </source>
</evidence>
<proteinExistence type="predicted"/>
<feature type="compositionally biased region" description="Acidic residues" evidence="1">
    <location>
        <begin position="21"/>
        <end position="31"/>
    </location>
</feature>
<dbReference type="EMBL" id="AKIJ01000003">
    <property type="protein sequence ID" value="KFG26111.1"/>
    <property type="molecule type" value="Genomic_DNA"/>
</dbReference>
<dbReference type="Proteomes" id="UP000054524">
    <property type="component" value="Unassembled WGS sequence"/>
</dbReference>